<evidence type="ECO:0000256" key="13">
    <source>
        <dbReference type="SAM" id="Coils"/>
    </source>
</evidence>
<proteinExistence type="inferred from homology"/>
<organism evidence="15 16">
    <name type="scientific">Acaulospora morrowiae</name>
    <dbReference type="NCBI Taxonomy" id="94023"/>
    <lineage>
        <taxon>Eukaryota</taxon>
        <taxon>Fungi</taxon>
        <taxon>Fungi incertae sedis</taxon>
        <taxon>Mucoromycota</taxon>
        <taxon>Glomeromycotina</taxon>
        <taxon>Glomeromycetes</taxon>
        <taxon>Diversisporales</taxon>
        <taxon>Acaulosporaceae</taxon>
        <taxon>Acaulospora</taxon>
    </lineage>
</organism>
<evidence type="ECO:0000256" key="7">
    <source>
        <dbReference type="ARBA" id="ARBA00022927"/>
    </source>
</evidence>
<evidence type="ECO:0000256" key="2">
    <source>
        <dbReference type="ARBA" id="ARBA00004567"/>
    </source>
</evidence>
<sequence length="623" mass="73505">MSSKPRGSTYGFACGSTELIKIQKIFLGVTAIFVYVTHVILRLGISALQRQDVCSQEKNTISHFLLGTVYAFIKIYIVGLLPIIALRKWLIQESIRRITVPSLIEELRDLLSKKRAYVVPLLYIMSALSIGSSYYDLIGESYGRTKRIILHPEDPEFWCPTHRKDNCKILLPMINEHYMIANVHNFTLGLWFGLYFLLRKKHMLMFHIVEPRHMLTLHKELLAIWNRKRHGLIRNVAVTALNFSAAFWVIKLMAWDTFFEYLPYFFPFQNTINHYWLRASWFDVQLFNRSIFCSIYIFMYWHTTNLLFEHFFTRIFSIIDVFMDPHAMLIDGLHAHQQPYYQQIAFLELWNISNFDQNRRKTMYADFNRKTPFDCDLHNNPTSAWAEISRVCMDFILGLARSAQDNIRAQQQRKVALRNKYELFKKLIEASRKQKNKVKKAKKNLEVGVTAETLKKDHEYWEMKLFEWFHPMTGSYPLFVRKMYCYTVVPFLKRSIERRTRDLCKDLGVTLYAIQALTTLTVKSLNEDEHGIVQNDISNVFGAIIDCLLSLERYVEEPPLDDWDIGDPFAMTPSKVLADPLIIINVLKDSLFELIEAFMPHMSYVRLNSNHYERIDKLIRERM</sequence>
<evidence type="ECO:0000256" key="4">
    <source>
        <dbReference type="ARBA" id="ARBA00022448"/>
    </source>
</evidence>
<keyword evidence="8 14" id="KW-1133">Transmembrane helix</keyword>
<dbReference type="AlphaFoldDB" id="A0A9N9G626"/>
<gene>
    <name evidence="15" type="ORF">AMORRO_LOCUS6849</name>
</gene>
<evidence type="ECO:0000313" key="15">
    <source>
        <dbReference type="EMBL" id="CAG8579663.1"/>
    </source>
</evidence>
<dbReference type="OrthoDB" id="67850at2759"/>
<evidence type="ECO:0000256" key="6">
    <source>
        <dbReference type="ARBA" id="ARBA00022816"/>
    </source>
</evidence>
<comment type="similarity">
    <text evidence="3">Belongs to the NDC1 family.</text>
</comment>
<keyword evidence="4" id="KW-0813">Transport</keyword>
<dbReference type="InterPro" id="IPR019049">
    <property type="entry name" value="Nucleoporin_prot_Ndc1/Nup"/>
</dbReference>
<dbReference type="PANTHER" id="PTHR13269">
    <property type="entry name" value="NUCLEOPORIN NDC1"/>
    <property type="match status" value="1"/>
</dbReference>
<keyword evidence="16" id="KW-1185">Reference proteome</keyword>
<dbReference type="GO" id="GO:0070762">
    <property type="term" value="C:nuclear pore transmembrane ring"/>
    <property type="evidence" value="ECO:0007669"/>
    <property type="project" value="TreeGrafter"/>
</dbReference>
<dbReference type="GO" id="GO:0015031">
    <property type="term" value="P:protein transport"/>
    <property type="evidence" value="ECO:0007669"/>
    <property type="project" value="UniProtKB-KW"/>
</dbReference>
<evidence type="ECO:0000256" key="9">
    <source>
        <dbReference type="ARBA" id="ARBA00023010"/>
    </source>
</evidence>
<evidence type="ECO:0000256" key="3">
    <source>
        <dbReference type="ARBA" id="ARBA00005760"/>
    </source>
</evidence>
<dbReference type="EMBL" id="CAJVPV010004821">
    <property type="protein sequence ID" value="CAG8579663.1"/>
    <property type="molecule type" value="Genomic_DNA"/>
</dbReference>
<feature type="transmembrane region" description="Helical" evidence="14">
    <location>
        <begin position="116"/>
        <end position="135"/>
    </location>
</feature>
<accession>A0A9N9G626</accession>
<feature type="transmembrane region" description="Helical" evidence="14">
    <location>
        <begin position="178"/>
        <end position="198"/>
    </location>
</feature>
<evidence type="ECO:0000256" key="12">
    <source>
        <dbReference type="ARBA" id="ARBA00023242"/>
    </source>
</evidence>
<dbReference type="GO" id="GO:0005816">
    <property type="term" value="C:spindle pole body"/>
    <property type="evidence" value="ECO:0007669"/>
    <property type="project" value="TreeGrafter"/>
</dbReference>
<keyword evidence="6" id="KW-0509">mRNA transport</keyword>
<keyword evidence="11 14" id="KW-0472">Membrane</keyword>
<dbReference type="PANTHER" id="PTHR13269:SF6">
    <property type="entry name" value="NUCLEOPORIN NDC1"/>
    <property type="match status" value="1"/>
</dbReference>
<feature type="transmembrane region" description="Helical" evidence="14">
    <location>
        <begin position="65"/>
        <end position="86"/>
    </location>
</feature>
<evidence type="ECO:0000256" key="1">
    <source>
        <dbReference type="ARBA" id="ARBA00004232"/>
    </source>
</evidence>
<keyword evidence="7" id="KW-0653">Protein transport</keyword>
<evidence type="ECO:0000256" key="5">
    <source>
        <dbReference type="ARBA" id="ARBA00022692"/>
    </source>
</evidence>
<keyword evidence="13" id="KW-0175">Coiled coil</keyword>
<comment type="subcellular location">
    <subcellularLocation>
        <location evidence="1">Nucleus membrane</location>
        <topology evidence="1">Multi-pass membrane protein</topology>
    </subcellularLocation>
    <subcellularLocation>
        <location evidence="2">Nucleus</location>
        <location evidence="2">Nuclear pore complex</location>
    </subcellularLocation>
</comment>
<keyword evidence="12" id="KW-0539">Nucleus</keyword>
<evidence type="ECO:0000313" key="16">
    <source>
        <dbReference type="Proteomes" id="UP000789342"/>
    </source>
</evidence>
<dbReference type="GO" id="GO:0051028">
    <property type="term" value="P:mRNA transport"/>
    <property type="evidence" value="ECO:0007669"/>
    <property type="project" value="UniProtKB-KW"/>
</dbReference>
<reference evidence="15" key="1">
    <citation type="submission" date="2021-06" db="EMBL/GenBank/DDBJ databases">
        <authorList>
            <person name="Kallberg Y."/>
            <person name="Tangrot J."/>
            <person name="Rosling A."/>
        </authorList>
    </citation>
    <scope>NUCLEOTIDE SEQUENCE</scope>
    <source>
        <strain evidence="15">CL551</strain>
    </source>
</reference>
<evidence type="ECO:0000256" key="10">
    <source>
        <dbReference type="ARBA" id="ARBA00023132"/>
    </source>
</evidence>
<keyword evidence="5 14" id="KW-0812">Transmembrane</keyword>
<dbReference type="GO" id="GO:0030674">
    <property type="term" value="F:protein-macromolecule adaptor activity"/>
    <property type="evidence" value="ECO:0007669"/>
    <property type="project" value="TreeGrafter"/>
</dbReference>
<dbReference type="Pfam" id="PF09531">
    <property type="entry name" value="Ndc1_Nup"/>
    <property type="match status" value="1"/>
</dbReference>
<dbReference type="Proteomes" id="UP000789342">
    <property type="component" value="Unassembled WGS sequence"/>
</dbReference>
<comment type="caution">
    <text evidence="15">The sequence shown here is derived from an EMBL/GenBank/DDBJ whole genome shotgun (WGS) entry which is preliminary data.</text>
</comment>
<protein>
    <submittedName>
        <fullName evidence="15">15485_t:CDS:1</fullName>
    </submittedName>
</protein>
<feature type="transmembrane region" description="Helical" evidence="14">
    <location>
        <begin position="25"/>
        <end position="45"/>
    </location>
</feature>
<feature type="coiled-coil region" evidence="13">
    <location>
        <begin position="400"/>
        <end position="444"/>
    </location>
</feature>
<evidence type="ECO:0000256" key="14">
    <source>
        <dbReference type="SAM" id="Phobius"/>
    </source>
</evidence>
<keyword evidence="10" id="KW-0906">Nuclear pore complex</keyword>
<dbReference type="GO" id="GO:0006999">
    <property type="term" value="P:nuclear pore organization"/>
    <property type="evidence" value="ECO:0007669"/>
    <property type="project" value="TreeGrafter"/>
</dbReference>
<feature type="transmembrane region" description="Helical" evidence="14">
    <location>
        <begin position="236"/>
        <end position="255"/>
    </location>
</feature>
<dbReference type="GO" id="GO:0031965">
    <property type="term" value="C:nuclear membrane"/>
    <property type="evidence" value="ECO:0007669"/>
    <property type="project" value="UniProtKB-SubCell"/>
</dbReference>
<name>A0A9N9G626_9GLOM</name>
<keyword evidence="9" id="KW-0811">Translocation</keyword>
<evidence type="ECO:0000256" key="11">
    <source>
        <dbReference type="ARBA" id="ARBA00023136"/>
    </source>
</evidence>
<evidence type="ECO:0000256" key="8">
    <source>
        <dbReference type="ARBA" id="ARBA00022989"/>
    </source>
</evidence>